<feature type="region of interest" description="Disordered" evidence="17">
    <location>
        <begin position="173"/>
        <end position="197"/>
    </location>
</feature>
<feature type="active site" description="Proton donor" evidence="16">
    <location>
        <position position="286"/>
    </location>
</feature>
<dbReference type="Gene3D" id="3.30.43.10">
    <property type="entry name" value="Uridine Diphospho-n-acetylenolpyruvylglucosamine Reductase, domain 2"/>
    <property type="match status" value="1"/>
</dbReference>
<accession>A0A455T381</accession>
<dbReference type="GO" id="GO:0009252">
    <property type="term" value="P:peptidoglycan biosynthetic process"/>
    <property type="evidence" value="ECO:0007669"/>
    <property type="project" value="UniProtKB-UniRule"/>
</dbReference>
<comment type="similarity">
    <text evidence="16">Belongs to the MurB family.</text>
</comment>
<keyword evidence="5 16" id="KW-0963">Cytoplasm</keyword>
<evidence type="ECO:0000256" key="5">
    <source>
        <dbReference type="ARBA" id="ARBA00022490"/>
    </source>
</evidence>
<dbReference type="UniPathway" id="UPA00219"/>
<dbReference type="GO" id="GO:0008762">
    <property type="term" value="F:UDP-N-acetylmuramate dehydrogenase activity"/>
    <property type="evidence" value="ECO:0007669"/>
    <property type="project" value="UniProtKB-UniRule"/>
</dbReference>
<dbReference type="SUPFAM" id="SSF56194">
    <property type="entry name" value="Uridine diphospho-N-Acetylenolpyruvylglucosamine reductase, MurB, C-terminal domain"/>
    <property type="match status" value="1"/>
</dbReference>
<dbReference type="InterPro" id="IPR036318">
    <property type="entry name" value="FAD-bd_PCMH-like_sf"/>
</dbReference>
<dbReference type="AlphaFoldDB" id="A0A455T381"/>
<dbReference type="InterPro" id="IPR016167">
    <property type="entry name" value="FAD-bd_PCMH_sub1"/>
</dbReference>
<evidence type="ECO:0000256" key="2">
    <source>
        <dbReference type="ARBA" id="ARBA00003921"/>
    </source>
</evidence>
<reference evidence="19" key="1">
    <citation type="submission" date="2018-12" db="EMBL/GenBank/DDBJ databases">
        <title>Novel natural products biosynthetic potential of the class Ktedonobacteria.</title>
        <authorList>
            <person name="Zheng Y."/>
            <person name="Saitou A."/>
            <person name="Wang C.M."/>
            <person name="Toyoda A."/>
            <person name="Minakuchi Y."/>
            <person name="Sekiguchi Y."/>
            <person name="Ueda K."/>
            <person name="Takano H."/>
            <person name="Sakai Y."/>
            <person name="Yokota A."/>
            <person name="Yabe S."/>
        </authorList>
    </citation>
    <scope>NUCLEOTIDE SEQUENCE</scope>
    <source>
        <strain evidence="19">A3-2</strain>
    </source>
</reference>
<dbReference type="InterPro" id="IPR016169">
    <property type="entry name" value="FAD-bd_PCMH_sub2"/>
</dbReference>
<evidence type="ECO:0000256" key="6">
    <source>
        <dbReference type="ARBA" id="ARBA00022618"/>
    </source>
</evidence>
<dbReference type="Pfam" id="PF01565">
    <property type="entry name" value="FAD_binding_4"/>
    <property type="match status" value="1"/>
</dbReference>
<evidence type="ECO:0000256" key="12">
    <source>
        <dbReference type="ARBA" id="ARBA00023002"/>
    </source>
</evidence>
<dbReference type="GO" id="GO:0008360">
    <property type="term" value="P:regulation of cell shape"/>
    <property type="evidence" value="ECO:0007669"/>
    <property type="project" value="UniProtKB-KW"/>
</dbReference>
<dbReference type="InterPro" id="IPR016166">
    <property type="entry name" value="FAD-bd_PCMH"/>
</dbReference>
<keyword evidence="12 16" id="KW-0560">Oxidoreductase</keyword>
<sequence length="366" mass="40350">MTFDAERVYTTLLPRFGRRLRLHEPLARHCTFGVGGPADLWLTLETRDELIWLVRRCLAEGWPLLVIGNGTNVLFGDAGVRGIVARIALSDYRLAEQEDGSALLYAEAGVSWPKLLNELATRGWGGLEFGPGIPGTLGGGVVSNAGAHQRELSQVLEWVEVLDVRPALALGAAASSAEGEGQPQGDKSRDQTTEEARAAAALVRRYERAELELSYRHSRFRAGRQVTFDERGYPQPAPRTLIEPAEIILLLALRLQRDDPAKLRALIEEYRQHRKRTQPPQPSAGSVFKNPPGDYAGRLIEQAGAKGLCCGRACISERHANFIVNLGGARAADIAALIREARNRVRERFGVELELEVELRGEWEIA</sequence>
<evidence type="ECO:0000313" key="19">
    <source>
        <dbReference type="EMBL" id="BBH94266.1"/>
    </source>
</evidence>
<keyword evidence="6 16" id="KW-0132">Cell division</keyword>
<evidence type="ECO:0000256" key="13">
    <source>
        <dbReference type="ARBA" id="ARBA00023306"/>
    </source>
</evidence>
<dbReference type="EMBL" id="AP019377">
    <property type="protein sequence ID" value="BBH94266.1"/>
    <property type="molecule type" value="Genomic_DNA"/>
</dbReference>
<dbReference type="Gene3D" id="3.90.78.10">
    <property type="entry name" value="UDP-N-acetylenolpyruvoylglucosamine reductase, C-terminal domain"/>
    <property type="match status" value="1"/>
</dbReference>
<name>A0A455T381_9CHLR</name>
<feature type="domain" description="FAD-binding PCMH-type" evidence="18">
    <location>
        <begin position="34"/>
        <end position="258"/>
    </location>
</feature>
<evidence type="ECO:0000256" key="8">
    <source>
        <dbReference type="ARBA" id="ARBA00022827"/>
    </source>
</evidence>
<evidence type="ECO:0000256" key="9">
    <source>
        <dbReference type="ARBA" id="ARBA00022857"/>
    </source>
</evidence>
<comment type="function">
    <text evidence="2 16">Cell wall formation.</text>
</comment>
<evidence type="ECO:0000256" key="16">
    <source>
        <dbReference type="HAMAP-Rule" id="MF_00037"/>
    </source>
</evidence>
<evidence type="ECO:0000256" key="11">
    <source>
        <dbReference type="ARBA" id="ARBA00022984"/>
    </source>
</evidence>
<dbReference type="SUPFAM" id="SSF56176">
    <property type="entry name" value="FAD-binding/transporter-associated domain-like"/>
    <property type="match status" value="1"/>
</dbReference>
<organism evidence="19">
    <name type="scientific">Thermogemmatispora argillosa</name>
    <dbReference type="NCBI Taxonomy" id="2045280"/>
    <lineage>
        <taxon>Bacteria</taxon>
        <taxon>Bacillati</taxon>
        <taxon>Chloroflexota</taxon>
        <taxon>Ktedonobacteria</taxon>
        <taxon>Thermogemmatisporales</taxon>
        <taxon>Thermogemmatisporaceae</taxon>
        <taxon>Thermogemmatispora</taxon>
    </lineage>
</organism>
<dbReference type="PANTHER" id="PTHR21071">
    <property type="entry name" value="UDP-N-ACETYLENOLPYRUVOYLGLUCOSAMINE REDUCTASE"/>
    <property type="match status" value="1"/>
</dbReference>
<dbReference type="HAMAP" id="MF_00037">
    <property type="entry name" value="MurB"/>
    <property type="match status" value="1"/>
</dbReference>
<keyword evidence="7 16" id="KW-0285">Flavoprotein</keyword>
<keyword evidence="14 16" id="KW-0961">Cell wall biogenesis/degradation</keyword>
<protein>
    <recommendedName>
        <fullName evidence="16">UDP-N-acetylenolpyruvoylglucosamine reductase</fullName>
        <ecNumber evidence="16">1.3.1.98</ecNumber>
    </recommendedName>
    <alternativeName>
        <fullName evidence="16">UDP-N-acetylmuramate dehydrogenase</fullName>
    </alternativeName>
</protein>
<comment type="cofactor">
    <cofactor evidence="1 16">
        <name>FAD</name>
        <dbReference type="ChEBI" id="CHEBI:57692"/>
    </cofactor>
</comment>
<evidence type="ECO:0000256" key="15">
    <source>
        <dbReference type="ARBA" id="ARBA00048914"/>
    </source>
</evidence>
<evidence type="ECO:0000256" key="4">
    <source>
        <dbReference type="ARBA" id="ARBA00004752"/>
    </source>
</evidence>
<dbReference type="GO" id="GO:0051301">
    <property type="term" value="P:cell division"/>
    <property type="evidence" value="ECO:0007669"/>
    <property type="project" value="UniProtKB-KW"/>
</dbReference>
<evidence type="ECO:0000259" key="18">
    <source>
        <dbReference type="PROSITE" id="PS51387"/>
    </source>
</evidence>
<evidence type="ECO:0000256" key="17">
    <source>
        <dbReference type="SAM" id="MobiDB-lite"/>
    </source>
</evidence>
<comment type="pathway">
    <text evidence="4 16">Cell wall biogenesis; peptidoglycan biosynthesis.</text>
</comment>
<comment type="catalytic activity">
    <reaction evidence="15 16">
        <text>UDP-N-acetyl-alpha-D-muramate + NADP(+) = UDP-N-acetyl-3-O-(1-carboxyvinyl)-alpha-D-glucosamine + NADPH + H(+)</text>
        <dbReference type="Rhea" id="RHEA:12248"/>
        <dbReference type="ChEBI" id="CHEBI:15378"/>
        <dbReference type="ChEBI" id="CHEBI:57783"/>
        <dbReference type="ChEBI" id="CHEBI:58349"/>
        <dbReference type="ChEBI" id="CHEBI:68483"/>
        <dbReference type="ChEBI" id="CHEBI:70757"/>
        <dbReference type="EC" id="1.3.1.98"/>
    </reaction>
</comment>
<keyword evidence="13 16" id="KW-0131">Cell cycle</keyword>
<keyword evidence="10 16" id="KW-0133">Cell shape</keyword>
<feature type="active site" evidence="16">
    <location>
        <position position="356"/>
    </location>
</feature>
<dbReference type="GO" id="GO:0071555">
    <property type="term" value="P:cell wall organization"/>
    <property type="evidence" value="ECO:0007669"/>
    <property type="project" value="UniProtKB-KW"/>
</dbReference>
<dbReference type="GO" id="GO:0071949">
    <property type="term" value="F:FAD binding"/>
    <property type="evidence" value="ECO:0007669"/>
    <property type="project" value="InterPro"/>
</dbReference>
<evidence type="ECO:0000256" key="1">
    <source>
        <dbReference type="ARBA" id="ARBA00001974"/>
    </source>
</evidence>
<dbReference type="PANTHER" id="PTHR21071:SF4">
    <property type="entry name" value="UDP-N-ACETYLENOLPYRUVOYLGLUCOSAMINE REDUCTASE"/>
    <property type="match status" value="1"/>
</dbReference>
<dbReference type="Gene3D" id="3.30.465.10">
    <property type="match status" value="1"/>
</dbReference>
<comment type="subcellular location">
    <subcellularLocation>
        <location evidence="3 16">Cytoplasm</location>
    </subcellularLocation>
</comment>
<evidence type="ECO:0000256" key="10">
    <source>
        <dbReference type="ARBA" id="ARBA00022960"/>
    </source>
</evidence>
<keyword evidence="11 16" id="KW-0573">Peptidoglycan synthesis</keyword>
<evidence type="ECO:0000256" key="14">
    <source>
        <dbReference type="ARBA" id="ARBA00023316"/>
    </source>
</evidence>
<keyword evidence="8 16" id="KW-0274">FAD</keyword>
<feature type="active site" evidence="16">
    <location>
        <position position="216"/>
    </location>
</feature>
<dbReference type="InterPro" id="IPR003170">
    <property type="entry name" value="MurB"/>
</dbReference>
<dbReference type="InterPro" id="IPR006094">
    <property type="entry name" value="Oxid_FAD_bind_N"/>
</dbReference>
<dbReference type="PROSITE" id="PS51387">
    <property type="entry name" value="FAD_PCMH"/>
    <property type="match status" value="1"/>
</dbReference>
<dbReference type="EC" id="1.3.1.98" evidence="16"/>
<dbReference type="InterPro" id="IPR036635">
    <property type="entry name" value="MurB_C_sf"/>
</dbReference>
<evidence type="ECO:0000256" key="7">
    <source>
        <dbReference type="ARBA" id="ARBA00022630"/>
    </source>
</evidence>
<dbReference type="InterPro" id="IPR011601">
    <property type="entry name" value="MurB_C"/>
</dbReference>
<feature type="compositionally biased region" description="Basic and acidic residues" evidence="17">
    <location>
        <begin position="186"/>
        <end position="197"/>
    </location>
</feature>
<gene>
    <name evidence="16 19" type="primary">murB</name>
    <name evidence="19" type="ORF">KTA_24650</name>
</gene>
<evidence type="ECO:0000256" key="3">
    <source>
        <dbReference type="ARBA" id="ARBA00004496"/>
    </source>
</evidence>
<dbReference type="GO" id="GO:0005829">
    <property type="term" value="C:cytosol"/>
    <property type="evidence" value="ECO:0007669"/>
    <property type="project" value="TreeGrafter"/>
</dbReference>
<keyword evidence="9 16" id="KW-0521">NADP</keyword>
<dbReference type="Pfam" id="PF02873">
    <property type="entry name" value="MurB_C"/>
    <property type="match status" value="1"/>
</dbReference>
<proteinExistence type="inferred from homology"/>